<accession>A0A9N9NTY6</accession>
<keyword evidence="5" id="KW-1185">Reference proteome</keyword>
<dbReference type="AlphaFoldDB" id="A0A9N9NTY6"/>
<dbReference type="Gene3D" id="3.40.50.11350">
    <property type="match status" value="1"/>
</dbReference>
<dbReference type="Proteomes" id="UP000789759">
    <property type="component" value="Unassembled WGS sequence"/>
</dbReference>
<dbReference type="GO" id="GO:0016740">
    <property type="term" value="F:transferase activity"/>
    <property type="evidence" value="ECO:0007669"/>
    <property type="project" value="UniProtKB-KW"/>
</dbReference>
<comment type="caution">
    <text evidence="4">The sequence shown here is derived from an EMBL/GenBank/DDBJ whole genome shotgun (WGS) entry which is preliminary data.</text>
</comment>
<dbReference type="OrthoDB" id="1882547at2759"/>
<evidence type="ECO:0000256" key="3">
    <source>
        <dbReference type="ARBA" id="ARBA00023277"/>
    </source>
</evidence>
<evidence type="ECO:0000313" key="4">
    <source>
        <dbReference type="EMBL" id="CAG8756960.1"/>
    </source>
</evidence>
<dbReference type="GO" id="GO:0006004">
    <property type="term" value="P:fucose metabolic process"/>
    <property type="evidence" value="ECO:0007669"/>
    <property type="project" value="UniProtKB-KW"/>
</dbReference>
<dbReference type="CDD" id="cd11296">
    <property type="entry name" value="O-FucT_like"/>
    <property type="match status" value="1"/>
</dbReference>
<keyword evidence="1" id="KW-0808">Transferase</keyword>
<dbReference type="EMBL" id="CAJVQA010019000">
    <property type="protein sequence ID" value="CAG8756960.1"/>
    <property type="molecule type" value="Genomic_DNA"/>
</dbReference>
<keyword evidence="2" id="KW-0294">Fucose metabolism</keyword>
<reference evidence="4" key="1">
    <citation type="submission" date="2021-06" db="EMBL/GenBank/DDBJ databases">
        <authorList>
            <person name="Kallberg Y."/>
            <person name="Tangrot J."/>
            <person name="Rosling A."/>
        </authorList>
    </citation>
    <scope>NUCLEOTIDE SEQUENCE</scope>
    <source>
        <strain evidence="4">FL966</strain>
    </source>
</reference>
<organism evidence="4 5">
    <name type="scientific">Cetraspora pellucida</name>
    <dbReference type="NCBI Taxonomy" id="1433469"/>
    <lineage>
        <taxon>Eukaryota</taxon>
        <taxon>Fungi</taxon>
        <taxon>Fungi incertae sedis</taxon>
        <taxon>Mucoromycota</taxon>
        <taxon>Glomeromycotina</taxon>
        <taxon>Glomeromycetes</taxon>
        <taxon>Diversisporales</taxon>
        <taxon>Gigasporaceae</taxon>
        <taxon>Cetraspora</taxon>
    </lineage>
</organism>
<evidence type="ECO:0000256" key="1">
    <source>
        <dbReference type="ARBA" id="ARBA00022679"/>
    </source>
</evidence>
<keyword evidence="3" id="KW-0119">Carbohydrate metabolism</keyword>
<sequence length="352" mass="41507">MIHDEKYLTYLPHSGFHNQRIELENGIFLAWFLNRTLIIPPLLMYKGPSLIPKNPFDELYMDLLNHTSFNNNNEAEPYIGYSWEELMNFTFVKQNIKYIYRHNFNFTNLKESLNIDYDNEVYNITNYRQQYFDYLNSTKDLVEPVNLDYLNKISEKLLHFGSLFSSSKIITQLPENRNFRNKLKHMMLPNNPTILNIVDKIVDKIGGTNSYIGVHARIGDLRFLWSENETVKNLIETLQNDYNHTDLKNVSTCLPTKIYLATDGGHNTASLQPFFETFPCVYVRDDFDDLLEPLRSLRNPNDDTIMYEFLKPFVDLLVVSRGNKFYPTYTSTFSRYAKFLNIIWLKNKLSNA</sequence>
<evidence type="ECO:0000313" key="5">
    <source>
        <dbReference type="Proteomes" id="UP000789759"/>
    </source>
</evidence>
<name>A0A9N9NTY6_9GLOM</name>
<gene>
    <name evidence="4" type="ORF">CPELLU_LOCUS15062</name>
</gene>
<dbReference type="Pfam" id="PF10250">
    <property type="entry name" value="O-FucT"/>
    <property type="match status" value="1"/>
</dbReference>
<dbReference type="PANTHER" id="PTHR36050:SF1">
    <property type="entry name" value="O-FUCOSYLTRANSFERASE 30"/>
    <property type="match status" value="1"/>
</dbReference>
<dbReference type="PANTHER" id="PTHR36050">
    <property type="entry name" value="O-FUCOSYLTRANSFERASE 30"/>
    <property type="match status" value="1"/>
</dbReference>
<proteinExistence type="predicted"/>
<evidence type="ECO:0000256" key="2">
    <source>
        <dbReference type="ARBA" id="ARBA00023253"/>
    </source>
</evidence>
<protein>
    <submittedName>
        <fullName evidence="4">2157_t:CDS:1</fullName>
    </submittedName>
</protein>
<dbReference type="Gene3D" id="3.40.50.11340">
    <property type="match status" value="1"/>
</dbReference>
<dbReference type="InterPro" id="IPR019378">
    <property type="entry name" value="GDP-Fuc_O-FucTrfase"/>
</dbReference>